<dbReference type="Proteomes" id="UP001190700">
    <property type="component" value="Unassembled WGS sequence"/>
</dbReference>
<dbReference type="InterPro" id="IPR008331">
    <property type="entry name" value="Ferritin_DPS_dom"/>
</dbReference>
<dbReference type="SUPFAM" id="SSF47240">
    <property type="entry name" value="Ferritin-like"/>
    <property type="match status" value="1"/>
</dbReference>
<evidence type="ECO:0000256" key="4">
    <source>
        <dbReference type="ARBA" id="ARBA00022528"/>
    </source>
</evidence>
<evidence type="ECO:0000256" key="11">
    <source>
        <dbReference type="ARBA" id="ARBA00047990"/>
    </source>
</evidence>
<dbReference type="GO" id="GO:0006879">
    <property type="term" value="P:intracellular iron ion homeostasis"/>
    <property type="evidence" value="ECO:0007669"/>
    <property type="project" value="UniProtKB-KW"/>
</dbReference>
<name>A0AAE0H022_9CHLO</name>
<dbReference type="GO" id="GO:0009507">
    <property type="term" value="C:chloroplast"/>
    <property type="evidence" value="ECO:0007669"/>
    <property type="project" value="UniProtKB-SubCell"/>
</dbReference>
<evidence type="ECO:0000256" key="9">
    <source>
        <dbReference type="ARBA" id="ARBA00025111"/>
    </source>
</evidence>
<keyword evidence="3 13" id="KW-0409">Iron storage</keyword>
<dbReference type="AlphaFoldDB" id="A0AAE0H022"/>
<evidence type="ECO:0000256" key="12">
    <source>
        <dbReference type="PIRSR" id="PIRSR601519-1"/>
    </source>
</evidence>
<dbReference type="InterPro" id="IPR009078">
    <property type="entry name" value="Ferritin-like_SF"/>
</dbReference>
<evidence type="ECO:0000256" key="13">
    <source>
        <dbReference type="RuleBase" id="RU361145"/>
    </source>
</evidence>
<dbReference type="GO" id="GO:0008199">
    <property type="term" value="F:ferric iron binding"/>
    <property type="evidence" value="ECO:0007669"/>
    <property type="project" value="InterPro"/>
</dbReference>
<keyword evidence="6 12" id="KW-0479">Metal-binding</keyword>
<dbReference type="Gene3D" id="1.20.1260.10">
    <property type="match status" value="1"/>
</dbReference>
<evidence type="ECO:0000313" key="16">
    <source>
        <dbReference type="Proteomes" id="UP001190700"/>
    </source>
</evidence>
<comment type="function">
    <text evidence="9">Stores iron in a soluble, non-toxic, readily available form. Important for iron homeostasis. Has ferroxidase activity. Iron is taken up in the ferrous form and deposited as ferric hydroxides after oxidation.</text>
</comment>
<dbReference type="InterPro" id="IPR001519">
    <property type="entry name" value="Ferritin"/>
</dbReference>
<accession>A0AAE0H022</accession>
<dbReference type="GO" id="GO:0006826">
    <property type="term" value="P:iron ion transport"/>
    <property type="evidence" value="ECO:0007669"/>
    <property type="project" value="InterPro"/>
</dbReference>
<evidence type="ECO:0000256" key="7">
    <source>
        <dbReference type="ARBA" id="ARBA00023002"/>
    </source>
</evidence>
<proteinExistence type="inferred from homology"/>
<comment type="catalytic activity">
    <reaction evidence="11 13">
        <text>4 Fe(2+) + O2 + 4 H(+) = 4 Fe(3+) + 2 H2O</text>
        <dbReference type="Rhea" id="RHEA:11148"/>
        <dbReference type="ChEBI" id="CHEBI:15377"/>
        <dbReference type="ChEBI" id="CHEBI:15378"/>
        <dbReference type="ChEBI" id="CHEBI:15379"/>
        <dbReference type="ChEBI" id="CHEBI:29033"/>
        <dbReference type="ChEBI" id="CHEBI:29034"/>
        <dbReference type="EC" id="1.16.3.1"/>
    </reaction>
</comment>
<sequence>MNILTPVNTLEIKPVVSLAPRCQRPATARPAGSACALTKRSPQRTARFVVSASSDTQETTALTGLVFQSSGELDKVPSTSEASLCRDRYSPACEAALNDQINVEYNVSYIYHSMYAYFGRDNVALPGIAKYFKEASDEERGHAEKLMEYQNHRGGKVVLQTLTPSTITEFEHADKGDALYAMEIALALEKLNNEKLLSLHQVAVDNDDPQMTDFIEGEFLEDQMKAIYEVSHMVSELRRIGKGHAVWDWDKHLEE</sequence>
<evidence type="ECO:0000256" key="5">
    <source>
        <dbReference type="ARBA" id="ARBA00022640"/>
    </source>
</evidence>
<dbReference type="InterPro" id="IPR012347">
    <property type="entry name" value="Ferritin-like"/>
</dbReference>
<feature type="domain" description="Ferritin-like diiron" evidence="14">
    <location>
        <begin position="87"/>
        <end position="241"/>
    </location>
</feature>
<evidence type="ECO:0000256" key="10">
    <source>
        <dbReference type="ARBA" id="ARBA00026060"/>
    </source>
</evidence>
<dbReference type="CDD" id="cd01056">
    <property type="entry name" value="Euk_Ferritin"/>
    <property type="match status" value="1"/>
</dbReference>
<dbReference type="GO" id="GO:0008198">
    <property type="term" value="F:ferrous iron binding"/>
    <property type="evidence" value="ECO:0007669"/>
    <property type="project" value="TreeGrafter"/>
</dbReference>
<dbReference type="EC" id="1.16.3.1" evidence="13"/>
<evidence type="ECO:0000259" key="14">
    <source>
        <dbReference type="PROSITE" id="PS50905"/>
    </source>
</evidence>
<evidence type="ECO:0000256" key="1">
    <source>
        <dbReference type="ARBA" id="ARBA00004229"/>
    </source>
</evidence>
<feature type="binding site" evidence="12">
    <location>
        <position position="142"/>
    </location>
    <ligand>
        <name>Fe cation</name>
        <dbReference type="ChEBI" id="CHEBI:24875"/>
        <label>2</label>
    </ligand>
</feature>
<feature type="binding site" evidence="12">
    <location>
        <position position="223"/>
    </location>
    <ligand>
        <name>Fe cation</name>
        <dbReference type="ChEBI" id="CHEBI:24875"/>
        <label>1</label>
    </ligand>
</feature>
<feature type="binding site" evidence="12">
    <location>
        <position position="139"/>
    </location>
    <ligand>
        <name>Fe cation</name>
        <dbReference type="ChEBI" id="CHEBI:24875"/>
        <label>1</label>
    </ligand>
</feature>
<dbReference type="EMBL" id="LGRX02000882">
    <property type="protein sequence ID" value="KAK3287366.1"/>
    <property type="molecule type" value="Genomic_DNA"/>
</dbReference>
<keyword evidence="7 13" id="KW-0560">Oxidoreductase</keyword>
<evidence type="ECO:0000256" key="3">
    <source>
        <dbReference type="ARBA" id="ARBA00022434"/>
    </source>
</evidence>
<feature type="binding site" evidence="12">
    <location>
        <position position="104"/>
    </location>
    <ligand>
        <name>Fe cation</name>
        <dbReference type="ChEBI" id="CHEBI:24875"/>
        <label>1</label>
    </ligand>
</feature>
<comment type="caution">
    <text evidence="15">The sequence shown here is derived from an EMBL/GenBank/DDBJ whole genome shotgun (WGS) entry which is preliminary data.</text>
</comment>
<feature type="binding site" evidence="12">
    <location>
        <position position="189"/>
    </location>
    <ligand>
        <name>Fe cation</name>
        <dbReference type="ChEBI" id="CHEBI:24875"/>
        <label>1</label>
    </ligand>
</feature>
<keyword evidence="4" id="KW-0150">Chloroplast</keyword>
<dbReference type="GO" id="GO:0006950">
    <property type="term" value="P:response to stress"/>
    <property type="evidence" value="ECO:0007669"/>
    <property type="project" value="UniProtKB-ARBA"/>
</dbReference>
<protein>
    <recommendedName>
        <fullName evidence="13">Ferritin</fullName>
        <ecNumber evidence="13">1.16.3.1</ecNumber>
    </recommendedName>
</protein>
<dbReference type="PANTHER" id="PTHR11431:SF75">
    <property type="entry name" value="FERRITIN"/>
    <property type="match status" value="1"/>
</dbReference>
<comment type="similarity">
    <text evidence="2 13">Belongs to the ferritin family.</text>
</comment>
<evidence type="ECO:0000313" key="15">
    <source>
        <dbReference type="EMBL" id="KAK3287366.1"/>
    </source>
</evidence>
<gene>
    <name evidence="15" type="ORF">CYMTET_5120</name>
</gene>
<dbReference type="PANTHER" id="PTHR11431">
    <property type="entry name" value="FERRITIN"/>
    <property type="match status" value="1"/>
</dbReference>
<organism evidence="15 16">
    <name type="scientific">Cymbomonas tetramitiformis</name>
    <dbReference type="NCBI Taxonomy" id="36881"/>
    <lineage>
        <taxon>Eukaryota</taxon>
        <taxon>Viridiplantae</taxon>
        <taxon>Chlorophyta</taxon>
        <taxon>Pyramimonadophyceae</taxon>
        <taxon>Pyramimonadales</taxon>
        <taxon>Pyramimonadaceae</taxon>
        <taxon>Cymbomonas</taxon>
    </lineage>
</organism>
<dbReference type="GO" id="GO:0004322">
    <property type="term" value="F:ferroxidase activity"/>
    <property type="evidence" value="ECO:0007669"/>
    <property type="project" value="UniProtKB-EC"/>
</dbReference>
<dbReference type="PROSITE" id="PS50905">
    <property type="entry name" value="FERRITIN_LIKE"/>
    <property type="match status" value="1"/>
</dbReference>
<keyword evidence="16" id="KW-1185">Reference proteome</keyword>
<evidence type="ECO:0000256" key="8">
    <source>
        <dbReference type="ARBA" id="ARBA00023004"/>
    </source>
</evidence>
<keyword evidence="5" id="KW-0934">Plastid</keyword>
<evidence type="ECO:0000256" key="6">
    <source>
        <dbReference type="ARBA" id="ARBA00022723"/>
    </source>
</evidence>
<comment type="function">
    <text evidence="13">Stores iron in a soluble, non-toxic, readily available form. Important for iron homeostasis. Iron is taken up in the ferrous form and deposited as ferric hydroxides after oxidation.</text>
</comment>
<comment type="subcellular location">
    <subcellularLocation>
        <location evidence="1">Plastid</location>
        <location evidence="1">Chloroplast</location>
    </subcellularLocation>
</comment>
<evidence type="ECO:0000256" key="2">
    <source>
        <dbReference type="ARBA" id="ARBA00007513"/>
    </source>
</evidence>
<dbReference type="InterPro" id="IPR009040">
    <property type="entry name" value="Ferritin-like_diiron"/>
</dbReference>
<keyword evidence="8 12" id="KW-0408">Iron</keyword>
<reference evidence="15 16" key="1">
    <citation type="journal article" date="2015" name="Genome Biol. Evol.">
        <title>Comparative Genomics of a Bacterivorous Green Alga Reveals Evolutionary Causalities and Consequences of Phago-Mixotrophic Mode of Nutrition.</title>
        <authorList>
            <person name="Burns J.A."/>
            <person name="Paasch A."/>
            <person name="Narechania A."/>
            <person name="Kim E."/>
        </authorList>
    </citation>
    <scope>NUCLEOTIDE SEQUENCE [LARGE SCALE GENOMIC DNA]</scope>
    <source>
        <strain evidence="15 16">PLY_AMNH</strain>
    </source>
</reference>
<comment type="subunit">
    <text evidence="10">Oligomer of 24 subunits. There are two types of subunits: L (light) chain and H (heavy) chain. The major chain can be light or heavy, depending on the species and tissue type. The functional molecule forms a roughly spherical shell with a diameter of 12 nm and contains a central cavity into which the insoluble mineral iron core is deposited.</text>
</comment>
<dbReference type="Pfam" id="PF00210">
    <property type="entry name" value="Ferritin"/>
    <property type="match status" value="1"/>
</dbReference>
<dbReference type="FunFam" id="1.20.1260.10:FF:000006">
    <property type="entry name" value="Ferritin"/>
    <property type="match status" value="1"/>
</dbReference>